<dbReference type="Proteomes" id="UP000261931">
    <property type="component" value="Unassembled WGS sequence"/>
</dbReference>
<comment type="caution">
    <text evidence="1">The sequence shown here is derived from an EMBL/GenBank/DDBJ whole genome shotgun (WGS) entry which is preliminary data.</text>
</comment>
<dbReference type="AlphaFoldDB" id="A0A372EHJ4"/>
<reference evidence="1 2" key="1">
    <citation type="submission" date="2018-08" db="EMBL/GenBank/DDBJ databases">
        <title>Hydrogenophaga sp. LA-38 isolated from sludge.</title>
        <authorList>
            <person name="Im W.-T."/>
        </authorList>
    </citation>
    <scope>NUCLEOTIDE SEQUENCE [LARGE SCALE GENOMIC DNA]</scope>
    <source>
        <strain evidence="1 2">LA-38</strain>
    </source>
</reference>
<dbReference type="InterPro" id="IPR007433">
    <property type="entry name" value="DUF481"/>
</dbReference>
<accession>A0A372EHJ4</accession>
<dbReference type="EMBL" id="QVLS01000008">
    <property type="protein sequence ID" value="RFP77895.1"/>
    <property type="molecule type" value="Genomic_DNA"/>
</dbReference>
<evidence type="ECO:0000313" key="2">
    <source>
        <dbReference type="Proteomes" id="UP000261931"/>
    </source>
</evidence>
<keyword evidence="2" id="KW-1185">Reference proteome</keyword>
<evidence type="ECO:0000313" key="1">
    <source>
        <dbReference type="EMBL" id="RFP77895.1"/>
    </source>
</evidence>
<organism evidence="1 2">
    <name type="scientific">Hydrogenophaga borbori</name>
    <dbReference type="NCBI Taxonomy" id="2294117"/>
    <lineage>
        <taxon>Bacteria</taxon>
        <taxon>Pseudomonadati</taxon>
        <taxon>Pseudomonadota</taxon>
        <taxon>Betaproteobacteria</taxon>
        <taxon>Burkholderiales</taxon>
        <taxon>Comamonadaceae</taxon>
        <taxon>Hydrogenophaga</taxon>
    </lineage>
</organism>
<sequence>MVTTPWGTVGVQSHTFRLLQKKGTAMARRPLIATLTSAALLAPALTQAQVTLKPDGQWRYLLSAGANFSSGNNDAATLNLAAEGARQTNTDKWTWDAKADRARSNGVDTVERYGLRTQYNRDFSIDWFGFGSGELMRDRLANISGRYSLATGVGRHIWSDASGFFDISGGLGYSYDRYIAPTVIADELRGSYGRLELVLSEESSHKLTDTTSFRQKFSVFPDLRDSGKFRAVLDLGLTVAMTQRVNLTAGLNHRYDSDPGTNLKKADTMFVTGVSMRFD</sequence>
<protein>
    <submittedName>
        <fullName evidence="1">DUF481 domain-containing protein</fullName>
    </submittedName>
</protein>
<gene>
    <name evidence="1" type="ORF">DY262_14195</name>
</gene>
<proteinExistence type="predicted"/>
<name>A0A372EHJ4_9BURK</name>
<dbReference type="Pfam" id="PF04338">
    <property type="entry name" value="DUF481"/>
    <property type="match status" value="1"/>
</dbReference>